<evidence type="ECO:0000256" key="1">
    <source>
        <dbReference type="ARBA" id="ARBA00007378"/>
    </source>
</evidence>
<dbReference type="STRING" id="658218.SAMN05216562_1878"/>
<dbReference type="Gene3D" id="3.30.300.20">
    <property type="match status" value="1"/>
</dbReference>
<dbReference type="AlphaFoldDB" id="A0A1H3YNA6"/>
<name>A0A1H3YNA6_9GAMM</name>
<sequence>MKVLYKAVATATGGRDGQAKSSDGILDVKLRTPKELGGPGGDATNPEQLFAAGYSACFIGAIKFVAGKEKVEVPEDTSVRGEVGIGPINDGKGFGLDIDLFVSLPGLDREVAEKLVNRAHEEVCPYSHATRGNVDVRLHIST</sequence>
<evidence type="ECO:0000313" key="3">
    <source>
        <dbReference type="Proteomes" id="UP000198658"/>
    </source>
</evidence>
<evidence type="ECO:0000313" key="2">
    <source>
        <dbReference type="EMBL" id="SEA13015.1"/>
    </source>
</evidence>
<organism evidence="2 3">
    <name type="scientific">Microbulbifer marinus</name>
    <dbReference type="NCBI Taxonomy" id="658218"/>
    <lineage>
        <taxon>Bacteria</taxon>
        <taxon>Pseudomonadati</taxon>
        <taxon>Pseudomonadota</taxon>
        <taxon>Gammaproteobacteria</taxon>
        <taxon>Cellvibrionales</taxon>
        <taxon>Microbulbiferaceae</taxon>
        <taxon>Microbulbifer</taxon>
    </lineage>
</organism>
<keyword evidence="3" id="KW-1185">Reference proteome</keyword>
<dbReference type="InterPro" id="IPR019953">
    <property type="entry name" value="OHR"/>
</dbReference>
<dbReference type="PANTHER" id="PTHR33797:SF2">
    <property type="entry name" value="ORGANIC HYDROPEROXIDE RESISTANCE PROTEIN-LIKE"/>
    <property type="match status" value="1"/>
</dbReference>
<dbReference type="PANTHER" id="PTHR33797">
    <property type="entry name" value="ORGANIC HYDROPEROXIDE RESISTANCE PROTEIN-LIKE"/>
    <property type="match status" value="1"/>
</dbReference>
<dbReference type="Pfam" id="PF02566">
    <property type="entry name" value="OsmC"/>
    <property type="match status" value="1"/>
</dbReference>
<dbReference type="SUPFAM" id="SSF82784">
    <property type="entry name" value="OsmC-like"/>
    <property type="match status" value="1"/>
</dbReference>
<dbReference type="InterPro" id="IPR003718">
    <property type="entry name" value="OsmC/Ohr_fam"/>
</dbReference>
<dbReference type="InterPro" id="IPR036102">
    <property type="entry name" value="OsmC/Ohrsf"/>
</dbReference>
<dbReference type="RefSeq" id="WP_091387549.1">
    <property type="nucleotide sequence ID" value="NZ_FNQO01000002.1"/>
</dbReference>
<reference evidence="3" key="1">
    <citation type="submission" date="2016-10" db="EMBL/GenBank/DDBJ databases">
        <authorList>
            <person name="Varghese N."/>
            <person name="Submissions S."/>
        </authorList>
    </citation>
    <scope>NUCLEOTIDE SEQUENCE [LARGE SCALE GENOMIC DNA]</scope>
    <source>
        <strain evidence="3">CGMCC 1.10657</strain>
    </source>
</reference>
<dbReference type="NCBIfam" id="TIGR03561">
    <property type="entry name" value="organ_hyd_perox"/>
    <property type="match status" value="1"/>
</dbReference>
<proteinExistence type="inferred from homology"/>
<dbReference type="Proteomes" id="UP000198658">
    <property type="component" value="Unassembled WGS sequence"/>
</dbReference>
<dbReference type="GO" id="GO:0006979">
    <property type="term" value="P:response to oxidative stress"/>
    <property type="evidence" value="ECO:0007669"/>
    <property type="project" value="InterPro"/>
</dbReference>
<accession>A0A1H3YNA6</accession>
<gene>
    <name evidence="2" type="ORF">SAMN05216562_1878</name>
</gene>
<dbReference type="InterPro" id="IPR015946">
    <property type="entry name" value="KH_dom-like_a/b"/>
</dbReference>
<protein>
    <submittedName>
        <fullName evidence="2">Peroxiredoxin, Ohr subfamily</fullName>
    </submittedName>
</protein>
<comment type="similarity">
    <text evidence="1">Belongs to the OsmC/Ohr family.</text>
</comment>
<dbReference type="Gene3D" id="2.20.25.10">
    <property type="match status" value="1"/>
</dbReference>
<dbReference type="OrthoDB" id="9797508at2"/>
<dbReference type="EMBL" id="FNQO01000002">
    <property type="protein sequence ID" value="SEA13015.1"/>
    <property type="molecule type" value="Genomic_DNA"/>
</dbReference>